<name>A0A392UEH5_9FABA</name>
<evidence type="ECO:0000313" key="2">
    <source>
        <dbReference type="Proteomes" id="UP000265520"/>
    </source>
</evidence>
<comment type="caution">
    <text evidence="1">The sequence shown here is derived from an EMBL/GenBank/DDBJ whole genome shotgun (WGS) entry which is preliminary data.</text>
</comment>
<reference evidence="1 2" key="1">
    <citation type="journal article" date="2018" name="Front. Plant Sci.">
        <title>Red Clover (Trifolium pratense) and Zigzag Clover (T. medium) - A Picture of Genomic Similarities and Differences.</title>
        <authorList>
            <person name="Dluhosova J."/>
            <person name="Istvanek J."/>
            <person name="Nedelnik J."/>
            <person name="Repkova J."/>
        </authorList>
    </citation>
    <scope>NUCLEOTIDE SEQUENCE [LARGE SCALE GENOMIC DNA]</scope>
    <source>
        <strain evidence="2">cv. 10/8</strain>
        <tissue evidence="1">Leaf</tissue>
    </source>
</reference>
<dbReference type="Proteomes" id="UP000265520">
    <property type="component" value="Unassembled WGS sequence"/>
</dbReference>
<feature type="non-terminal residue" evidence="1">
    <location>
        <position position="73"/>
    </location>
</feature>
<dbReference type="AlphaFoldDB" id="A0A392UEH5"/>
<evidence type="ECO:0000313" key="1">
    <source>
        <dbReference type="EMBL" id="MCI71418.1"/>
    </source>
</evidence>
<organism evidence="1 2">
    <name type="scientific">Trifolium medium</name>
    <dbReference type="NCBI Taxonomy" id="97028"/>
    <lineage>
        <taxon>Eukaryota</taxon>
        <taxon>Viridiplantae</taxon>
        <taxon>Streptophyta</taxon>
        <taxon>Embryophyta</taxon>
        <taxon>Tracheophyta</taxon>
        <taxon>Spermatophyta</taxon>
        <taxon>Magnoliopsida</taxon>
        <taxon>eudicotyledons</taxon>
        <taxon>Gunneridae</taxon>
        <taxon>Pentapetalae</taxon>
        <taxon>rosids</taxon>
        <taxon>fabids</taxon>
        <taxon>Fabales</taxon>
        <taxon>Fabaceae</taxon>
        <taxon>Papilionoideae</taxon>
        <taxon>50 kb inversion clade</taxon>
        <taxon>NPAAA clade</taxon>
        <taxon>Hologalegina</taxon>
        <taxon>IRL clade</taxon>
        <taxon>Trifolieae</taxon>
        <taxon>Trifolium</taxon>
    </lineage>
</organism>
<accession>A0A392UEH5</accession>
<proteinExistence type="predicted"/>
<protein>
    <submittedName>
        <fullName evidence="1">Uncharacterized protein</fullName>
    </submittedName>
</protein>
<dbReference type="EMBL" id="LXQA010795945">
    <property type="protein sequence ID" value="MCI71418.1"/>
    <property type="molecule type" value="Genomic_DNA"/>
</dbReference>
<keyword evidence="2" id="KW-1185">Reference proteome</keyword>
<sequence length="73" mass="7939">MNGGRHTKCVKAKLAVAGVSREEFESLRLDPFTSLHFTHSLTHGQSVGYAVAVEKQRGTLLVCGYAIKSLHAK</sequence>